<dbReference type="EMBL" id="QCYY01001185">
    <property type="protein sequence ID" value="ROT79843.1"/>
    <property type="molecule type" value="Genomic_DNA"/>
</dbReference>
<sequence>MPCDIIPSDRVLRNSKINSDLLDIDRHLLSSTTTPSRRASAIPLSPHATPVLTSVSSLIPPTMPSDVATPAPPTPADSTPRLQPLSTIVRFDGSDRITVDAMLRETEEYVAATYPALSDRSSSEFSDRCLQHVLQRLDQTSVPVRQVLTAFEISKNRTWDDFKTDFRLTFAPKDVPPFLQTARMFNLRPASFSPIDLHLLGANISRPPSRRLTSPAGLQGTSLGNLRMVSVGVVFGQVIMLRNETTHPSVLTITLKDIHGMLVKDSLILLGKLRTVCDRKIIRQGLTRSHSPTTGTLLTATVRTVDDLIAGDAPLLPAVFEGRPAYFFVDSGSAVSLVPLSTLVNFNVLSPVCPSNWCVRVASGTSLKVMGEVKLNIVLSGKN</sequence>
<comment type="caution">
    <text evidence="2">The sequence shown here is derived from an EMBL/GenBank/DDBJ whole genome shotgun (WGS) entry which is preliminary data.</text>
</comment>
<evidence type="ECO:0000313" key="2">
    <source>
        <dbReference type="EMBL" id="ROT79843.1"/>
    </source>
</evidence>
<dbReference type="Proteomes" id="UP000283509">
    <property type="component" value="Unassembled WGS sequence"/>
</dbReference>
<organism evidence="2 3">
    <name type="scientific">Penaeus vannamei</name>
    <name type="common">Whiteleg shrimp</name>
    <name type="synonym">Litopenaeus vannamei</name>
    <dbReference type="NCBI Taxonomy" id="6689"/>
    <lineage>
        <taxon>Eukaryota</taxon>
        <taxon>Metazoa</taxon>
        <taxon>Ecdysozoa</taxon>
        <taxon>Arthropoda</taxon>
        <taxon>Crustacea</taxon>
        <taxon>Multicrustacea</taxon>
        <taxon>Malacostraca</taxon>
        <taxon>Eumalacostraca</taxon>
        <taxon>Eucarida</taxon>
        <taxon>Decapoda</taxon>
        <taxon>Dendrobranchiata</taxon>
        <taxon>Penaeoidea</taxon>
        <taxon>Penaeidae</taxon>
        <taxon>Penaeus</taxon>
    </lineage>
</organism>
<reference evidence="2 3" key="2">
    <citation type="submission" date="2019-01" db="EMBL/GenBank/DDBJ databases">
        <title>The decoding of complex shrimp genome reveals the adaptation for benthos swimmer, frequently molting mechanism and breeding impact on genome.</title>
        <authorList>
            <person name="Sun Y."/>
            <person name="Gao Y."/>
            <person name="Yu Y."/>
        </authorList>
    </citation>
    <scope>NUCLEOTIDE SEQUENCE [LARGE SCALE GENOMIC DNA]</scope>
    <source>
        <tissue evidence="2">Muscle</tissue>
    </source>
</reference>
<evidence type="ECO:0000256" key="1">
    <source>
        <dbReference type="SAM" id="MobiDB-lite"/>
    </source>
</evidence>
<name>A0A3R7QIC0_PENVA</name>
<keyword evidence="3" id="KW-1185">Reference proteome</keyword>
<proteinExistence type="predicted"/>
<accession>A0A3R7QIC0</accession>
<feature type="region of interest" description="Disordered" evidence="1">
    <location>
        <begin position="62"/>
        <end position="82"/>
    </location>
</feature>
<evidence type="ECO:0000313" key="3">
    <source>
        <dbReference type="Proteomes" id="UP000283509"/>
    </source>
</evidence>
<dbReference type="AlphaFoldDB" id="A0A3R7QIC0"/>
<gene>
    <name evidence="2" type="ORF">C7M84_001467</name>
</gene>
<reference evidence="2 3" key="1">
    <citation type="submission" date="2018-04" db="EMBL/GenBank/DDBJ databases">
        <authorList>
            <person name="Zhang X."/>
            <person name="Yuan J."/>
            <person name="Li F."/>
            <person name="Xiang J."/>
        </authorList>
    </citation>
    <scope>NUCLEOTIDE SEQUENCE [LARGE SCALE GENOMIC DNA]</scope>
    <source>
        <tissue evidence="2">Muscle</tissue>
    </source>
</reference>
<protein>
    <submittedName>
        <fullName evidence="2">Uncharacterized protein</fullName>
    </submittedName>
</protein>